<evidence type="ECO:0000313" key="13">
    <source>
        <dbReference type="EMBL" id="KAF6218549.1"/>
    </source>
</evidence>
<dbReference type="Pfam" id="PF00069">
    <property type="entry name" value="Pkinase"/>
    <property type="match status" value="1"/>
</dbReference>
<dbReference type="AlphaFoldDB" id="A0A8H6C815"/>
<evidence type="ECO:0000259" key="12">
    <source>
        <dbReference type="PROSITE" id="PS50011"/>
    </source>
</evidence>
<comment type="caution">
    <text evidence="13">The sequence shown here is derived from an EMBL/GenBank/DDBJ whole genome shotgun (WGS) entry which is preliminary data.</text>
</comment>
<name>A0A8H6C815_9LECA</name>
<dbReference type="GO" id="GO:0010556">
    <property type="term" value="P:regulation of macromolecule biosynthetic process"/>
    <property type="evidence" value="ECO:0007669"/>
    <property type="project" value="UniProtKB-ARBA"/>
</dbReference>
<dbReference type="PROSITE" id="PS00108">
    <property type="entry name" value="PROTEIN_KINASE_ST"/>
    <property type="match status" value="1"/>
</dbReference>
<dbReference type="GO" id="GO:0004693">
    <property type="term" value="F:cyclin-dependent protein serine/threonine kinase activity"/>
    <property type="evidence" value="ECO:0007669"/>
    <property type="project" value="UniProtKB-EC"/>
</dbReference>
<dbReference type="PROSITE" id="PS00107">
    <property type="entry name" value="PROTEIN_KINASE_ATP"/>
    <property type="match status" value="1"/>
</dbReference>
<dbReference type="GO" id="GO:0005634">
    <property type="term" value="C:nucleus"/>
    <property type="evidence" value="ECO:0007669"/>
    <property type="project" value="UniProtKB-ARBA"/>
</dbReference>
<dbReference type="InterPro" id="IPR017441">
    <property type="entry name" value="Protein_kinase_ATP_BS"/>
</dbReference>
<dbReference type="InterPro" id="IPR011009">
    <property type="entry name" value="Kinase-like_dom_sf"/>
</dbReference>
<evidence type="ECO:0000313" key="14">
    <source>
        <dbReference type="Proteomes" id="UP000593566"/>
    </source>
</evidence>
<evidence type="ECO:0000256" key="1">
    <source>
        <dbReference type="ARBA" id="ARBA00006485"/>
    </source>
</evidence>
<dbReference type="GO" id="GO:0080090">
    <property type="term" value="P:regulation of primary metabolic process"/>
    <property type="evidence" value="ECO:0007669"/>
    <property type="project" value="UniProtKB-ARBA"/>
</dbReference>
<organism evidence="13 14">
    <name type="scientific">Letharia lupina</name>
    <dbReference type="NCBI Taxonomy" id="560253"/>
    <lineage>
        <taxon>Eukaryota</taxon>
        <taxon>Fungi</taxon>
        <taxon>Dikarya</taxon>
        <taxon>Ascomycota</taxon>
        <taxon>Pezizomycotina</taxon>
        <taxon>Lecanoromycetes</taxon>
        <taxon>OSLEUM clade</taxon>
        <taxon>Lecanoromycetidae</taxon>
        <taxon>Lecanorales</taxon>
        <taxon>Lecanorineae</taxon>
        <taxon>Parmeliaceae</taxon>
        <taxon>Letharia</taxon>
    </lineage>
</organism>
<protein>
    <recommendedName>
        <fullName evidence="2">cyclin-dependent kinase</fullName>
        <ecNumber evidence="2">2.7.11.22</ecNumber>
    </recommendedName>
</protein>
<feature type="domain" description="Protein kinase" evidence="12">
    <location>
        <begin position="40"/>
        <end position="333"/>
    </location>
</feature>
<dbReference type="InterPro" id="IPR008271">
    <property type="entry name" value="Ser/Thr_kinase_AS"/>
</dbReference>
<evidence type="ECO:0000256" key="3">
    <source>
        <dbReference type="ARBA" id="ARBA00022527"/>
    </source>
</evidence>
<dbReference type="PANTHER" id="PTHR24056">
    <property type="entry name" value="CELL DIVISION PROTEIN KINASE"/>
    <property type="match status" value="1"/>
</dbReference>
<dbReference type="Gene3D" id="3.30.200.20">
    <property type="entry name" value="Phosphorylase Kinase, domain 1"/>
    <property type="match status" value="1"/>
</dbReference>
<accession>A0A8H6C815</accession>
<reference evidence="13 14" key="1">
    <citation type="journal article" date="2020" name="Genomics">
        <title>Complete, high-quality genomes from long-read metagenomic sequencing of two wolf lichen thalli reveals enigmatic genome architecture.</title>
        <authorList>
            <person name="McKenzie S.K."/>
            <person name="Walston R.F."/>
            <person name="Allen J.L."/>
        </authorList>
    </citation>
    <scope>NUCLEOTIDE SEQUENCE [LARGE SCALE GENOMIC DNA]</scope>
    <source>
        <strain evidence="13">WasteWater1</strain>
    </source>
</reference>
<dbReference type="PANTHER" id="PTHR24056:SF508">
    <property type="entry name" value="CYCLIN-DEPENDENT KINASE 10"/>
    <property type="match status" value="1"/>
</dbReference>
<comment type="catalytic activity">
    <reaction evidence="8">
        <text>L-threonyl-[protein] + ATP = O-phospho-L-threonyl-[protein] + ADP + H(+)</text>
        <dbReference type="Rhea" id="RHEA:46608"/>
        <dbReference type="Rhea" id="RHEA-COMP:11060"/>
        <dbReference type="Rhea" id="RHEA-COMP:11605"/>
        <dbReference type="ChEBI" id="CHEBI:15378"/>
        <dbReference type="ChEBI" id="CHEBI:30013"/>
        <dbReference type="ChEBI" id="CHEBI:30616"/>
        <dbReference type="ChEBI" id="CHEBI:61977"/>
        <dbReference type="ChEBI" id="CHEBI:456216"/>
        <dbReference type="EC" id="2.7.11.22"/>
    </reaction>
</comment>
<keyword evidence="6" id="KW-0418">Kinase</keyword>
<dbReference type="GeneID" id="59334304"/>
<sequence>MGENNVGISTPQWMSITGQPLDLGLHNSGIEGQCVSIASYEKLNQLGEGTYGVVYRAQDRQTSRVVALKQVRISAEERQNGVPITALREISILRSLKHNNIIDVIDVAVGAHAMDEVYMVMEYAEQDLANMLDELNVKFTMSQVKCLFRQVLEGIDYLHRNDIIHRDVKMQNILLTAKGVLKLADFGMARAYSPRPLTPGVVTIWYRSPELLLGTKYYSPSIDLWSAGLVLAELLQSAPCLTGETPIEQLSLIIKLLGSPTQDDLAALSAMGCPELIRWRREGLASGRADNMDRRFLANTSPETINFLRGLLKWDPNARWTAGEALGTGKSRLSATAEKWWKESPRAIDKDLLPTFPEVRNVEKIQTTTNRGRAEVEIAGRVGNNNPGRGDYIFDFSEDSDLRRPAKRPRAR</sequence>
<dbReference type="GO" id="GO:0007346">
    <property type="term" value="P:regulation of mitotic cell cycle"/>
    <property type="evidence" value="ECO:0007669"/>
    <property type="project" value="TreeGrafter"/>
</dbReference>
<keyword evidence="7 10" id="KW-0067">ATP-binding</keyword>
<dbReference type="Proteomes" id="UP000593566">
    <property type="component" value="Unassembled WGS sequence"/>
</dbReference>
<feature type="binding site" evidence="10">
    <location>
        <position position="69"/>
    </location>
    <ligand>
        <name>ATP</name>
        <dbReference type="ChEBI" id="CHEBI:30616"/>
    </ligand>
</feature>
<dbReference type="Gene3D" id="1.10.510.10">
    <property type="entry name" value="Transferase(Phosphotransferase) domain 1"/>
    <property type="match status" value="1"/>
</dbReference>
<dbReference type="InterPro" id="IPR050108">
    <property type="entry name" value="CDK"/>
</dbReference>
<comment type="catalytic activity">
    <reaction evidence="9">
        <text>L-seryl-[protein] + ATP = O-phospho-L-seryl-[protein] + ADP + H(+)</text>
        <dbReference type="Rhea" id="RHEA:17989"/>
        <dbReference type="Rhea" id="RHEA-COMP:9863"/>
        <dbReference type="Rhea" id="RHEA-COMP:11604"/>
        <dbReference type="ChEBI" id="CHEBI:15378"/>
        <dbReference type="ChEBI" id="CHEBI:29999"/>
        <dbReference type="ChEBI" id="CHEBI:30616"/>
        <dbReference type="ChEBI" id="CHEBI:83421"/>
        <dbReference type="ChEBI" id="CHEBI:456216"/>
        <dbReference type="EC" id="2.7.11.22"/>
    </reaction>
</comment>
<evidence type="ECO:0000256" key="4">
    <source>
        <dbReference type="ARBA" id="ARBA00022679"/>
    </source>
</evidence>
<keyword evidence="5 10" id="KW-0547">Nucleotide-binding</keyword>
<evidence type="ECO:0000256" key="5">
    <source>
        <dbReference type="ARBA" id="ARBA00022741"/>
    </source>
</evidence>
<dbReference type="SUPFAM" id="SSF56112">
    <property type="entry name" value="Protein kinase-like (PK-like)"/>
    <property type="match status" value="1"/>
</dbReference>
<evidence type="ECO:0000256" key="10">
    <source>
        <dbReference type="PROSITE-ProRule" id="PRU10141"/>
    </source>
</evidence>
<gene>
    <name evidence="13" type="ORF">HO133_005899</name>
</gene>
<keyword evidence="14" id="KW-1185">Reference proteome</keyword>
<evidence type="ECO:0000256" key="11">
    <source>
        <dbReference type="RuleBase" id="RU000304"/>
    </source>
</evidence>
<comment type="similarity">
    <text evidence="1">Belongs to the protein kinase superfamily. CMGC Ser/Thr protein kinase family. CDC2/CDKX subfamily.</text>
</comment>
<dbReference type="FunFam" id="1.10.510.10:FF:000624">
    <property type="entry name" value="Mitogen-activated protein kinase"/>
    <property type="match status" value="1"/>
</dbReference>
<dbReference type="InterPro" id="IPR000719">
    <property type="entry name" value="Prot_kinase_dom"/>
</dbReference>
<evidence type="ECO:0000256" key="8">
    <source>
        <dbReference type="ARBA" id="ARBA00047811"/>
    </source>
</evidence>
<evidence type="ECO:0000256" key="9">
    <source>
        <dbReference type="ARBA" id="ARBA00048367"/>
    </source>
</evidence>
<dbReference type="SMART" id="SM00220">
    <property type="entry name" value="S_TKc"/>
    <property type="match status" value="1"/>
</dbReference>
<dbReference type="RefSeq" id="XP_037147984.1">
    <property type="nucleotide sequence ID" value="XM_037296803.1"/>
</dbReference>
<evidence type="ECO:0000256" key="2">
    <source>
        <dbReference type="ARBA" id="ARBA00012425"/>
    </source>
</evidence>
<dbReference type="EMBL" id="JACCJB010000022">
    <property type="protein sequence ID" value="KAF6218549.1"/>
    <property type="molecule type" value="Genomic_DNA"/>
</dbReference>
<dbReference type="FunFam" id="3.30.200.20:FF:000172">
    <property type="entry name" value="cyclin-dependent kinase G-2 isoform X1"/>
    <property type="match status" value="1"/>
</dbReference>
<dbReference type="GO" id="GO:0005524">
    <property type="term" value="F:ATP binding"/>
    <property type="evidence" value="ECO:0007669"/>
    <property type="project" value="UniProtKB-UniRule"/>
</dbReference>
<evidence type="ECO:0000256" key="6">
    <source>
        <dbReference type="ARBA" id="ARBA00022777"/>
    </source>
</evidence>
<dbReference type="PROSITE" id="PS50011">
    <property type="entry name" value="PROTEIN_KINASE_DOM"/>
    <property type="match status" value="1"/>
</dbReference>
<evidence type="ECO:0000256" key="7">
    <source>
        <dbReference type="ARBA" id="ARBA00022840"/>
    </source>
</evidence>
<proteinExistence type="inferred from homology"/>
<keyword evidence="3 11" id="KW-0723">Serine/threonine-protein kinase</keyword>
<dbReference type="EC" id="2.7.11.22" evidence="2"/>
<keyword evidence="4" id="KW-0808">Transferase</keyword>